<evidence type="ECO:0000259" key="1">
    <source>
        <dbReference type="Pfam" id="PF01590"/>
    </source>
</evidence>
<dbReference type="EMBL" id="JADILZ010000054">
    <property type="protein sequence ID" value="MBO8478502.1"/>
    <property type="molecule type" value="Genomic_DNA"/>
</dbReference>
<organism evidence="2 3">
    <name type="scientific">Candidatus Cryptobacteroides excrementipullorum</name>
    <dbReference type="NCBI Taxonomy" id="2840761"/>
    <lineage>
        <taxon>Bacteria</taxon>
        <taxon>Pseudomonadati</taxon>
        <taxon>Bacteroidota</taxon>
        <taxon>Bacteroidia</taxon>
        <taxon>Bacteroidales</taxon>
        <taxon>Candidatus Cryptobacteroides</taxon>
    </lineage>
</organism>
<proteinExistence type="predicted"/>
<evidence type="ECO:0000313" key="2">
    <source>
        <dbReference type="EMBL" id="MBO8478502.1"/>
    </source>
</evidence>
<reference evidence="2" key="2">
    <citation type="journal article" date="2021" name="PeerJ">
        <title>Extensive microbial diversity within the chicken gut microbiome revealed by metagenomics and culture.</title>
        <authorList>
            <person name="Gilroy R."/>
            <person name="Ravi A."/>
            <person name="Getino M."/>
            <person name="Pursley I."/>
            <person name="Horton D.L."/>
            <person name="Alikhan N.F."/>
            <person name="Baker D."/>
            <person name="Gharbi K."/>
            <person name="Hall N."/>
            <person name="Watson M."/>
            <person name="Adriaenssens E.M."/>
            <person name="Foster-Nyarko E."/>
            <person name="Jarju S."/>
            <person name="Secka A."/>
            <person name="Antonio M."/>
            <person name="Oren A."/>
            <person name="Chaudhuri R.R."/>
            <person name="La Ragione R."/>
            <person name="Hildebrand F."/>
            <person name="Pallen M.J."/>
        </authorList>
    </citation>
    <scope>NUCLEOTIDE SEQUENCE</scope>
    <source>
        <strain evidence="2">2478</strain>
    </source>
</reference>
<reference evidence="2" key="1">
    <citation type="submission" date="2020-10" db="EMBL/GenBank/DDBJ databases">
        <authorList>
            <person name="Gilroy R."/>
        </authorList>
    </citation>
    <scope>NUCLEOTIDE SEQUENCE</scope>
    <source>
        <strain evidence="2">2478</strain>
    </source>
</reference>
<dbReference type="InterPro" id="IPR003018">
    <property type="entry name" value="GAF"/>
</dbReference>
<dbReference type="InterPro" id="IPR029016">
    <property type="entry name" value="GAF-like_dom_sf"/>
</dbReference>
<comment type="caution">
    <text evidence="2">The sequence shown here is derived from an EMBL/GenBank/DDBJ whole genome shotgun (WGS) entry which is preliminary data.</text>
</comment>
<protein>
    <submittedName>
        <fullName evidence="2">GAF domain-containing protein</fullName>
    </submittedName>
</protein>
<dbReference type="Pfam" id="PF01590">
    <property type="entry name" value="GAF"/>
    <property type="match status" value="1"/>
</dbReference>
<dbReference type="Proteomes" id="UP000823771">
    <property type="component" value="Unassembled WGS sequence"/>
</dbReference>
<sequence length="189" mass="20142">MGHEIKVEGSSKEEKYMNLIPQIKALLEGEADMVARMSNTVAALHSTFGFLWTGFYRVTDTCGDTAAAGTASPELVVGPFQGPVACSRIAYGKGVCGTAWKEGRTLVVPDVDLFPGHIRCSSAARSEIVVPVFGPDVRKSGPGIAGYPSARTVTAVLDIDSASPGTFDMTDAHYLEMICRMCHIFTGHI</sequence>
<evidence type="ECO:0000313" key="3">
    <source>
        <dbReference type="Proteomes" id="UP000823771"/>
    </source>
</evidence>
<dbReference type="Gene3D" id="3.30.450.40">
    <property type="match status" value="1"/>
</dbReference>
<gene>
    <name evidence="2" type="ORF">IAB80_06420</name>
</gene>
<accession>A0A9D9NM30</accession>
<dbReference type="AlphaFoldDB" id="A0A9D9NM30"/>
<name>A0A9D9NM30_9BACT</name>
<feature type="domain" description="GAF" evidence="1">
    <location>
        <begin position="35"/>
        <end position="182"/>
    </location>
</feature>
<dbReference type="SUPFAM" id="SSF55781">
    <property type="entry name" value="GAF domain-like"/>
    <property type="match status" value="1"/>
</dbReference>